<evidence type="ECO:0000313" key="5">
    <source>
        <dbReference type="EMBL" id="PIL25473.1"/>
    </source>
</evidence>
<feature type="chain" id="PRO_5013795672" description="Plastocyanin-like domain-containing protein" evidence="3">
    <location>
        <begin position="28"/>
        <end position="129"/>
    </location>
</feature>
<dbReference type="STRING" id="1077348.A0A2G8RVE3"/>
<dbReference type="EMBL" id="AYKW01000056">
    <property type="protein sequence ID" value="PIL25473.1"/>
    <property type="molecule type" value="Genomic_DNA"/>
</dbReference>
<feature type="signal peptide" evidence="3">
    <location>
        <begin position="1"/>
        <end position="27"/>
    </location>
</feature>
<protein>
    <recommendedName>
        <fullName evidence="4">Plastocyanin-like domain-containing protein</fullName>
    </recommendedName>
</protein>
<feature type="compositionally biased region" description="Low complexity" evidence="2">
    <location>
        <begin position="106"/>
        <end position="129"/>
    </location>
</feature>
<keyword evidence="3" id="KW-0732">Signal</keyword>
<dbReference type="Proteomes" id="UP000230002">
    <property type="component" value="Unassembled WGS sequence"/>
</dbReference>
<evidence type="ECO:0000256" key="1">
    <source>
        <dbReference type="ARBA" id="ARBA00010609"/>
    </source>
</evidence>
<reference evidence="5 6" key="1">
    <citation type="journal article" date="2015" name="Sci. Rep.">
        <title>Chromosome-level genome map provides insights into diverse defense mechanisms in the medicinal fungus Ganoderma sinense.</title>
        <authorList>
            <person name="Zhu Y."/>
            <person name="Xu J."/>
            <person name="Sun C."/>
            <person name="Zhou S."/>
            <person name="Xu H."/>
            <person name="Nelson D.R."/>
            <person name="Qian J."/>
            <person name="Song J."/>
            <person name="Luo H."/>
            <person name="Xiang L."/>
            <person name="Li Y."/>
            <person name="Xu Z."/>
            <person name="Ji A."/>
            <person name="Wang L."/>
            <person name="Lu S."/>
            <person name="Hayward A."/>
            <person name="Sun W."/>
            <person name="Li X."/>
            <person name="Schwartz D.C."/>
            <person name="Wang Y."/>
            <person name="Chen S."/>
        </authorList>
    </citation>
    <scope>NUCLEOTIDE SEQUENCE [LARGE SCALE GENOMIC DNA]</scope>
    <source>
        <strain evidence="5 6">ZZ0214-1</strain>
    </source>
</reference>
<dbReference type="GO" id="GO:0005507">
    <property type="term" value="F:copper ion binding"/>
    <property type="evidence" value="ECO:0007669"/>
    <property type="project" value="InterPro"/>
</dbReference>
<evidence type="ECO:0000259" key="4">
    <source>
        <dbReference type="Pfam" id="PF07732"/>
    </source>
</evidence>
<comment type="similarity">
    <text evidence="1">Belongs to the multicopper oxidase family.</text>
</comment>
<dbReference type="OrthoDB" id="2793534at2759"/>
<keyword evidence="6" id="KW-1185">Reference proteome</keyword>
<evidence type="ECO:0000256" key="3">
    <source>
        <dbReference type="SAM" id="SignalP"/>
    </source>
</evidence>
<comment type="caution">
    <text evidence="5">The sequence shown here is derived from an EMBL/GenBank/DDBJ whole genome shotgun (WGS) entry which is preliminary data.</text>
</comment>
<dbReference type="Gene3D" id="2.60.40.420">
    <property type="entry name" value="Cupredoxins - blue copper proteins"/>
    <property type="match status" value="1"/>
</dbReference>
<organism evidence="5 6">
    <name type="scientific">Ganoderma sinense ZZ0214-1</name>
    <dbReference type="NCBI Taxonomy" id="1077348"/>
    <lineage>
        <taxon>Eukaryota</taxon>
        <taxon>Fungi</taxon>
        <taxon>Dikarya</taxon>
        <taxon>Basidiomycota</taxon>
        <taxon>Agaricomycotina</taxon>
        <taxon>Agaricomycetes</taxon>
        <taxon>Polyporales</taxon>
        <taxon>Polyporaceae</taxon>
        <taxon>Ganoderma</taxon>
    </lineage>
</organism>
<proteinExistence type="inferred from homology"/>
<feature type="domain" description="Plastocyanin-like" evidence="4">
    <location>
        <begin position="33"/>
        <end position="79"/>
    </location>
</feature>
<dbReference type="AlphaFoldDB" id="A0A2G8RVE3"/>
<feature type="region of interest" description="Disordered" evidence="2">
    <location>
        <begin position="105"/>
        <end position="129"/>
    </location>
</feature>
<gene>
    <name evidence="5" type="ORF">GSI_13363</name>
</gene>
<dbReference type="SUPFAM" id="SSF49503">
    <property type="entry name" value="Cupredoxins"/>
    <property type="match status" value="1"/>
</dbReference>
<dbReference type="InterPro" id="IPR011707">
    <property type="entry name" value="Cu-oxidase-like_N"/>
</dbReference>
<evidence type="ECO:0000256" key="2">
    <source>
        <dbReference type="SAM" id="MobiDB-lite"/>
    </source>
</evidence>
<name>A0A2G8RVE3_9APHY</name>
<sequence length="129" mass="13642">MKHGFLRFAIFLAFAALECIAVGPVLTLPIVDADVTPDGYTRQAVLPNGTFPGPLISGNKNDYFQINVVNLLTNESMLTGTTIVCRLICALTASAPLLRKYECAETSAPSSTGTVSSSTTARTSTAWPS</sequence>
<dbReference type="InterPro" id="IPR008972">
    <property type="entry name" value="Cupredoxin"/>
</dbReference>
<accession>A0A2G8RVE3</accession>
<dbReference type="Pfam" id="PF07732">
    <property type="entry name" value="Cu-oxidase_3"/>
    <property type="match status" value="1"/>
</dbReference>
<evidence type="ECO:0000313" key="6">
    <source>
        <dbReference type="Proteomes" id="UP000230002"/>
    </source>
</evidence>